<dbReference type="EMBL" id="JARBJD010000472">
    <property type="protein sequence ID" value="KAK2941710.1"/>
    <property type="molecule type" value="Genomic_DNA"/>
</dbReference>
<evidence type="ECO:0000313" key="2">
    <source>
        <dbReference type="EMBL" id="KAK2941710.1"/>
    </source>
</evidence>
<sequence>MEAQRSDFRKGKTCFELESIFVYSASPLSDVNVALDNQDHRAGRVRRCCVPEEFNIVVGAVQGNTGPKKPNLTTSVPSGGTAMLK</sequence>
<accession>A0ABQ9WUJ6</accession>
<organism evidence="2 3">
    <name type="scientific">Blattamonas nauphoetae</name>
    <dbReference type="NCBI Taxonomy" id="2049346"/>
    <lineage>
        <taxon>Eukaryota</taxon>
        <taxon>Metamonada</taxon>
        <taxon>Preaxostyla</taxon>
        <taxon>Oxymonadida</taxon>
        <taxon>Blattamonas</taxon>
    </lineage>
</organism>
<keyword evidence="3" id="KW-1185">Reference proteome</keyword>
<evidence type="ECO:0000256" key="1">
    <source>
        <dbReference type="SAM" id="MobiDB-lite"/>
    </source>
</evidence>
<dbReference type="Proteomes" id="UP001281761">
    <property type="component" value="Unassembled WGS sequence"/>
</dbReference>
<protein>
    <submittedName>
        <fullName evidence="2">Uncharacterized protein</fullName>
    </submittedName>
</protein>
<feature type="region of interest" description="Disordered" evidence="1">
    <location>
        <begin position="65"/>
        <end position="85"/>
    </location>
</feature>
<evidence type="ECO:0000313" key="3">
    <source>
        <dbReference type="Proteomes" id="UP001281761"/>
    </source>
</evidence>
<name>A0ABQ9WUJ6_9EUKA</name>
<gene>
    <name evidence="2" type="ORF">BLNAU_23372</name>
</gene>
<proteinExistence type="predicted"/>
<reference evidence="2 3" key="1">
    <citation type="journal article" date="2022" name="bioRxiv">
        <title>Genomics of Preaxostyla Flagellates Illuminates Evolutionary Transitions and the Path Towards Mitochondrial Loss.</title>
        <authorList>
            <person name="Novak L.V.F."/>
            <person name="Treitli S.C."/>
            <person name="Pyrih J."/>
            <person name="Halakuc P."/>
            <person name="Pipaliya S.V."/>
            <person name="Vacek V."/>
            <person name="Brzon O."/>
            <person name="Soukal P."/>
            <person name="Eme L."/>
            <person name="Dacks J.B."/>
            <person name="Karnkowska A."/>
            <person name="Elias M."/>
            <person name="Hampl V."/>
        </authorList>
    </citation>
    <scope>NUCLEOTIDE SEQUENCE [LARGE SCALE GENOMIC DNA]</scope>
    <source>
        <strain evidence="2">NAU3</strain>
        <tissue evidence="2">Gut</tissue>
    </source>
</reference>
<comment type="caution">
    <text evidence="2">The sequence shown here is derived from an EMBL/GenBank/DDBJ whole genome shotgun (WGS) entry which is preliminary data.</text>
</comment>